<proteinExistence type="predicted"/>
<name>A0ABP0ZEH5_9ASCO</name>
<evidence type="ECO:0000256" key="7">
    <source>
        <dbReference type="ARBA" id="ARBA00022989"/>
    </source>
</evidence>
<keyword evidence="5" id="KW-0808">Transferase</keyword>
<organism evidence="13 14">
    <name type="scientific">Lodderomyces beijingensis</name>
    <dbReference type="NCBI Taxonomy" id="1775926"/>
    <lineage>
        <taxon>Eukaryota</taxon>
        <taxon>Fungi</taxon>
        <taxon>Dikarya</taxon>
        <taxon>Ascomycota</taxon>
        <taxon>Saccharomycotina</taxon>
        <taxon>Pichiomycetes</taxon>
        <taxon>Debaryomycetaceae</taxon>
        <taxon>Candida/Lodderomyces clade</taxon>
        <taxon>Lodderomyces</taxon>
    </lineage>
</organism>
<evidence type="ECO:0000256" key="4">
    <source>
        <dbReference type="ARBA" id="ARBA00022676"/>
    </source>
</evidence>
<keyword evidence="3" id="KW-1003">Cell membrane</keyword>
<keyword evidence="14" id="KW-1185">Reference proteome</keyword>
<evidence type="ECO:0000256" key="6">
    <source>
        <dbReference type="ARBA" id="ARBA00022692"/>
    </source>
</evidence>
<feature type="transmembrane region" description="Helical" evidence="11">
    <location>
        <begin position="479"/>
        <end position="502"/>
    </location>
</feature>
<feature type="transmembrane region" description="Helical" evidence="11">
    <location>
        <begin position="228"/>
        <end position="248"/>
    </location>
</feature>
<feature type="domain" description="Chitin synthase 4-like" evidence="12">
    <location>
        <begin position="387"/>
        <end position="466"/>
    </location>
</feature>
<evidence type="ECO:0000256" key="9">
    <source>
        <dbReference type="ARBA" id="ARBA00023180"/>
    </source>
</evidence>
<dbReference type="InterPro" id="IPR054295">
    <property type="entry name" value="CHS4-like_dom"/>
</dbReference>
<dbReference type="InterPro" id="IPR004835">
    <property type="entry name" value="Chitin_synth"/>
</dbReference>
<protein>
    <recommendedName>
        <fullName evidence="2">chitin synthase</fullName>
        <ecNumber evidence="2">2.4.1.16</ecNumber>
    </recommendedName>
</protein>
<dbReference type="Proteomes" id="UP001497383">
    <property type="component" value="Chromosome 1"/>
</dbReference>
<evidence type="ECO:0000313" key="14">
    <source>
        <dbReference type="Proteomes" id="UP001497383"/>
    </source>
</evidence>
<evidence type="ECO:0000256" key="10">
    <source>
        <dbReference type="SAM" id="MobiDB-lite"/>
    </source>
</evidence>
<feature type="transmembrane region" description="Helical" evidence="11">
    <location>
        <begin position="1120"/>
        <end position="1143"/>
    </location>
</feature>
<keyword evidence="4" id="KW-0328">Glycosyltransferase</keyword>
<feature type="region of interest" description="Disordered" evidence="10">
    <location>
        <begin position="1195"/>
        <end position="1217"/>
    </location>
</feature>
<dbReference type="EC" id="2.4.1.16" evidence="2"/>
<accession>A0ABP0ZEH5</accession>
<feature type="compositionally biased region" description="Polar residues" evidence="10">
    <location>
        <begin position="1"/>
        <end position="10"/>
    </location>
</feature>
<keyword evidence="8 11" id="KW-0472">Membrane</keyword>
<comment type="subcellular location">
    <subcellularLocation>
        <location evidence="1">Cell membrane</location>
        <topology evidence="1">Multi-pass membrane protein</topology>
    </subcellularLocation>
</comment>
<dbReference type="RefSeq" id="XP_066827731.1">
    <property type="nucleotide sequence ID" value="XM_066976752.1"/>
</dbReference>
<reference evidence="13 14" key="1">
    <citation type="submission" date="2024-03" db="EMBL/GenBank/DDBJ databases">
        <authorList>
            <person name="Brejova B."/>
        </authorList>
    </citation>
    <scope>NUCLEOTIDE SEQUENCE [LARGE SCALE GENOMIC DNA]</scope>
    <source>
        <strain evidence="13 14">CBS 14171</strain>
    </source>
</reference>
<evidence type="ECO:0000256" key="8">
    <source>
        <dbReference type="ARBA" id="ARBA00023136"/>
    </source>
</evidence>
<feature type="compositionally biased region" description="Polar residues" evidence="10">
    <location>
        <begin position="62"/>
        <end position="108"/>
    </location>
</feature>
<gene>
    <name evidence="13" type="ORF">LODBEIA_P07930</name>
</gene>
<feature type="region of interest" description="Disordered" evidence="10">
    <location>
        <begin position="1"/>
        <end position="109"/>
    </location>
</feature>
<feature type="transmembrane region" description="Helical" evidence="11">
    <location>
        <begin position="1094"/>
        <end position="1114"/>
    </location>
</feature>
<keyword evidence="7 11" id="KW-1133">Transmembrane helix</keyword>
<evidence type="ECO:0000256" key="5">
    <source>
        <dbReference type="ARBA" id="ARBA00022679"/>
    </source>
</evidence>
<dbReference type="PANTHER" id="PTHR22914">
    <property type="entry name" value="CHITIN SYNTHASE"/>
    <property type="match status" value="1"/>
</dbReference>
<evidence type="ECO:0000256" key="1">
    <source>
        <dbReference type="ARBA" id="ARBA00004651"/>
    </source>
</evidence>
<evidence type="ECO:0000313" key="13">
    <source>
        <dbReference type="EMBL" id="CAK9436235.1"/>
    </source>
</evidence>
<dbReference type="GeneID" id="92205989"/>
<dbReference type="Pfam" id="PF22997">
    <property type="entry name" value="CHS4"/>
    <property type="match status" value="1"/>
</dbReference>
<dbReference type="SUPFAM" id="SSF53448">
    <property type="entry name" value="Nucleotide-diphospho-sugar transferases"/>
    <property type="match status" value="1"/>
</dbReference>
<dbReference type="EMBL" id="OZ022405">
    <property type="protein sequence ID" value="CAK9436235.1"/>
    <property type="molecule type" value="Genomic_DNA"/>
</dbReference>
<dbReference type="InterPro" id="IPR029044">
    <property type="entry name" value="Nucleotide-diphossugar_trans"/>
</dbReference>
<sequence>MSYNRSSDSPNRGYREFDPETGDGVGRKKSLVRPERSRLNPNNPRYHYTQVASQESDHIKVQVSSSADPRGSNDLSRSRTNLSAYTAARSVQSPSHNYQPHQQSNLAHQTRADDDIDMDIEGIPLMDIHNTSPGTDNENQQLKGGREVFGLNDELGGASRGNVISNGLPRPQVQGTKNRKKNKKQDKKHDIYFWKVYCYAITFWAPPPLLKLFGLRTKDRQFAWREKIGLISCILYIGAFVAYLTFGFTKTVCSQERIRTRINEVNQGYLIINGRSFDLTSSQHPAAAGIGAGSNILYPPINAGGKDASFLFQNVNGNCKGLILPRDNCTIPYNADNELAWYMPCRVFNQDGSDQVNNTEAYYSGWACHTSEVARRAYYNLKVTGDVYFTWDDIRNSSRNLVVYSGNVLDLNLVNWISRDDVTYPDLFDKLRDDPTYQGLDISMVLTNPGERQAARCLTEIIKVGVIDSDTIGCIASRIVLIVSLVFILSVVVVKFIMACWFRWVTSRKQGATEYDNKSMAARNKAIENWVDNDKSAGTQIKTVPPKARAKYKTAKTNRQSVFHRSQKLSLGPNADLSQYYDNPSALSKTFKYTTMSTQAALLGRNGYGRKTQTQTVSGKNGVKQSTIYMNEQGSSTDVLNRPVTTYNPFENLEDQNAVVHGLSPEIIHPDIVPQPPVEYQPFGFPLAHTITLVTCYSEDEDGIRTTLDSIATTDFPNSHKLILVVCDGLIKGSGNDRTTPEIVLDMMSDLAVPREDVEPHSYVAVAQGSKRHNMAKVYAGFYNYNDDTIPPEKQQRVPMITIVKCGTPEEANLPKPGNRGKRDSQIILMSFLQKIVFDERMTSLEFEVMQSIWRVTGLMAEFYEIVLMVDADTKVYPDSLTHMVAEMVKDPSVMGLCGETKISNKAQTWVTAIQVFEYYISHHQAKAFESIFGGVTCLPGCFCMYRIKAPKGSDGYWVPILANPDIVERYSDNVVDTLHKKNLLLLGEDRYLSSLMLRTFPKRKQIFIPKAACKTVVPDKFKVLLSQRRRWINSTVHNLLELVLVNDLCGTFCFSMQFVIFIELVGTLVLPAAISFTIYVIIVAIISKPTPVMSLVLLAVIFGLPGCLIVITVSSLSYLIYFVIYLFALPIWNFVLPSYAYWKFDDFSWGGTRTVAGEGKGDHGANEGNFDSSKIKMRRWRDWERERRIEQDNGLAGLGENGTGFPRPGPYMSSDGRNLTVPSAVWDPSNNEKLIDVYDNDGSYSGSS</sequence>
<dbReference type="Gene3D" id="3.90.550.10">
    <property type="entry name" value="Spore Coat Polysaccharide Biosynthesis Protein SpsA, Chain A"/>
    <property type="match status" value="1"/>
</dbReference>
<dbReference type="PANTHER" id="PTHR22914:SF16">
    <property type="entry name" value="CHITIN SYNTHASE 3"/>
    <property type="match status" value="1"/>
</dbReference>
<keyword evidence="9" id="KW-0325">Glycoprotein</keyword>
<dbReference type="Pfam" id="PF03142">
    <property type="entry name" value="Chitin_synth_2"/>
    <property type="match status" value="1"/>
</dbReference>
<keyword evidence="6 11" id="KW-0812">Transmembrane</keyword>
<dbReference type="CDD" id="cd04190">
    <property type="entry name" value="Chitin_synth_C"/>
    <property type="match status" value="1"/>
</dbReference>
<evidence type="ECO:0000259" key="12">
    <source>
        <dbReference type="Pfam" id="PF22997"/>
    </source>
</evidence>
<feature type="transmembrane region" description="Helical" evidence="11">
    <location>
        <begin position="1069"/>
        <end position="1087"/>
    </location>
</feature>
<evidence type="ECO:0000256" key="2">
    <source>
        <dbReference type="ARBA" id="ARBA00012543"/>
    </source>
</evidence>
<feature type="region of interest" description="Disordered" evidence="10">
    <location>
        <begin position="160"/>
        <end position="184"/>
    </location>
</feature>
<evidence type="ECO:0000256" key="3">
    <source>
        <dbReference type="ARBA" id="ARBA00022475"/>
    </source>
</evidence>
<evidence type="ECO:0000256" key="11">
    <source>
        <dbReference type="SAM" id="Phobius"/>
    </source>
</evidence>